<comment type="caution">
    <text evidence="2">The sequence shown here is derived from an EMBL/GenBank/DDBJ whole genome shotgun (WGS) entry which is preliminary data.</text>
</comment>
<proteinExistence type="predicted"/>
<dbReference type="EMBL" id="JAZGJQ010000002">
    <property type="protein sequence ID" value="MEE6146910.1"/>
    <property type="molecule type" value="Genomic_DNA"/>
</dbReference>
<dbReference type="Gene3D" id="1.10.1220.10">
    <property type="entry name" value="Met repressor-like"/>
    <property type="match status" value="1"/>
</dbReference>
<evidence type="ECO:0000313" key="2">
    <source>
        <dbReference type="EMBL" id="MEE6146910.1"/>
    </source>
</evidence>
<protein>
    <submittedName>
        <fullName evidence="2">Ribbon-helix-helix protein, CopG family</fullName>
    </submittedName>
</protein>
<gene>
    <name evidence="2" type="ORF">VXJ25_02700</name>
</gene>
<organism evidence="2 3">
    <name type="scientific">Olsenella absiana</name>
    <dbReference type="NCBI Taxonomy" id="3115222"/>
    <lineage>
        <taxon>Bacteria</taxon>
        <taxon>Bacillati</taxon>
        <taxon>Actinomycetota</taxon>
        <taxon>Coriobacteriia</taxon>
        <taxon>Coriobacteriales</taxon>
        <taxon>Atopobiaceae</taxon>
        <taxon>Olsenella</taxon>
    </lineage>
</organism>
<name>A0ABU7R8K2_9ACTN</name>
<dbReference type="InterPro" id="IPR013321">
    <property type="entry name" value="Arc_rbn_hlx_hlx"/>
</dbReference>
<evidence type="ECO:0000259" key="1">
    <source>
        <dbReference type="Pfam" id="PF01402"/>
    </source>
</evidence>
<accession>A0ABU7R8K2</accession>
<dbReference type="InterPro" id="IPR002145">
    <property type="entry name" value="CopG"/>
</dbReference>
<dbReference type="RefSeq" id="WP_330957677.1">
    <property type="nucleotide sequence ID" value="NZ_JAZGJQ010000002.1"/>
</dbReference>
<reference evidence="2 3" key="1">
    <citation type="submission" date="2024-01" db="EMBL/GenBank/DDBJ databases">
        <title>Description of Olsenella sp. nov., isolated from pig feces.</title>
        <authorList>
            <person name="Chang Y.-H."/>
        </authorList>
    </citation>
    <scope>NUCLEOTIDE SEQUENCE [LARGE SCALE GENOMIC DNA]</scope>
    <source>
        <strain evidence="2 3">YH-ols2223</strain>
    </source>
</reference>
<evidence type="ECO:0000313" key="3">
    <source>
        <dbReference type="Proteomes" id="UP001332931"/>
    </source>
</evidence>
<feature type="domain" description="Ribbon-helix-helix protein CopG" evidence="1">
    <location>
        <begin position="3"/>
        <end position="37"/>
    </location>
</feature>
<dbReference type="Pfam" id="PF01402">
    <property type="entry name" value="RHH_1"/>
    <property type="match status" value="1"/>
</dbReference>
<sequence length="49" mass="5579">MDVPEEMARGLDHAAARMGVSRQAVIKAWLTERLDQEAELQATRRRTTL</sequence>
<dbReference type="Proteomes" id="UP001332931">
    <property type="component" value="Unassembled WGS sequence"/>
</dbReference>
<keyword evidence="3" id="KW-1185">Reference proteome</keyword>